<keyword evidence="2" id="KW-1185">Reference proteome</keyword>
<dbReference type="EMBL" id="CAKXAJ010025840">
    <property type="protein sequence ID" value="CAH2244699.1"/>
    <property type="molecule type" value="Genomic_DNA"/>
</dbReference>
<proteinExistence type="predicted"/>
<evidence type="ECO:0000313" key="2">
    <source>
        <dbReference type="Proteomes" id="UP000838756"/>
    </source>
</evidence>
<dbReference type="AlphaFoldDB" id="A0A8S4S3I0"/>
<evidence type="ECO:0000313" key="1">
    <source>
        <dbReference type="EMBL" id="CAH2244699.1"/>
    </source>
</evidence>
<gene>
    <name evidence="1" type="primary">jg1354</name>
    <name evidence="1" type="ORF">PAEG_LOCUS20614</name>
</gene>
<organism evidence="1 2">
    <name type="scientific">Pararge aegeria aegeria</name>
    <dbReference type="NCBI Taxonomy" id="348720"/>
    <lineage>
        <taxon>Eukaryota</taxon>
        <taxon>Metazoa</taxon>
        <taxon>Ecdysozoa</taxon>
        <taxon>Arthropoda</taxon>
        <taxon>Hexapoda</taxon>
        <taxon>Insecta</taxon>
        <taxon>Pterygota</taxon>
        <taxon>Neoptera</taxon>
        <taxon>Endopterygota</taxon>
        <taxon>Lepidoptera</taxon>
        <taxon>Glossata</taxon>
        <taxon>Ditrysia</taxon>
        <taxon>Papilionoidea</taxon>
        <taxon>Nymphalidae</taxon>
        <taxon>Satyrinae</taxon>
        <taxon>Satyrini</taxon>
        <taxon>Parargina</taxon>
        <taxon>Pararge</taxon>
    </lineage>
</organism>
<accession>A0A8S4S3I0</accession>
<dbReference type="Proteomes" id="UP000838756">
    <property type="component" value="Unassembled WGS sequence"/>
</dbReference>
<sequence>MLGWVKCAMSISEGVIRSEASEADYGGAGTLCGAETITSCEGPWLFQALLPSAERWPKILKKTKET</sequence>
<reference evidence="1" key="1">
    <citation type="submission" date="2022-03" db="EMBL/GenBank/DDBJ databases">
        <authorList>
            <person name="Lindestad O."/>
        </authorList>
    </citation>
    <scope>NUCLEOTIDE SEQUENCE</scope>
</reference>
<protein>
    <submittedName>
        <fullName evidence="1">Jg1354 protein</fullName>
    </submittedName>
</protein>
<name>A0A8S4S3I0_9NEOP</name>
<comment type="caution">
    <text evidence="1">The sequence shown here is derived from an EMBL/GenBank/DDBJ whole genome shotgun (WGS) entry which is preliminary data.</text>
</comment>